<proteinExistence type="predicted"/>
<feature type="domain" description="Heterokaryon incompatibility" evidence="1">
    <location>
        <begin position="22"/>
        <end position="111"/>
    </location>
</feature>
<evidence type="ECO:0000313" key="2">
    <source>
        <dbReference type="EMBL" id="KAA8632766.1"/>
    </source>
</evidence>
<evidence type="ECO:0000313" key="3">
    <source>
        <dbReference type="Proteomes" id="UP000433876"/>
    </source>
</evidence>
<name>A0A8S8ZUT3_SORMA</name>
<dbReference type="InterPro" id="IPR010730">
    <property type="entry name" value="HET"/>
</dbReference>
<organism evidence="2 3">
    <name type="scientific">Sordaria macrospora</name>
    <dbReference type="NCBI Taxonomy" id="5147"/>
    <lineage>
        <taxon>Eukaryota</taxon>
        <taxon>Fungi</taxon>
        <taxon>Dikarya</taxon>
        <taxon>Ascomycota</taxon>
        <taxon>Pezizomycotina</taxon>
        <taxon>Sordariomycetes</taxon>
        <taxon>Sordariomycetidae</taxon>
        <taxon>Sordariales</taxon>
        <taxon>Sordariaceae</taxon>
        <taxon>Sordaria</taxon>
    </lineage>
</organism>
<dbReference type="VEuPathDB" id="FungiDB:SMAC_01045"/>
<gene>
    <name evidence="2" type="ORF">SMACR_01045</name>
</gene>
<accession>A0A8S8ZUT3</accession>
<dbReference type="PANTHER" id="PTHR10622">
    <property type="entry name" value="HET DOMAIN-CONTAINING PROTEIN"/>
    <property type="match status" value="1"/>
</dbReference>
<dbReference type="EMBL" id="NMPR01000048">
    <property type="protein sequence ID" value="KAA8632766.1"/>
    <property type="molecule type" value="Genomic_DNA"/>
</dbReference>
<dbReference type="Proteomes" id="UP000433876">
    <property type="component" value="Unassembled WGS sequence"/>
</dbReference>
<dbReference type="Pfam" id="PF06985">
    <property type="entry name" value="HET"/>
    <property type="match status" value="1"/>
</dbReference>
<reference evidence="2 3" key="1">
    <citation type="submission" date="2017-07" db="EMBL/GenBank/DDBJ databases">
        <title>Genome sequence of the Sordaria macrospora wild type strain R19027.</title>
        <authorList>
            <person name="Nowrousian M."/>
            <person name="Teichert I."/>
            <person name="Kueck U."/>
        </authorList>
    </citation>
    <scope>NUCLEOTIDE SEQUENCE [LARGE SCALE GENOMIC DNA]</scope>
    <source>
        <strain evidence="2 3">R19027</strain>
        <tissue evidence="2">Mycelium</tissue>
    </source>
</reference>
<dbReference type="AlphaFoldDB" id="A0A8S8ZUT3"/>
<protein>
    <recommendedName>
        <fullName evidence="1">Heterokaryon incompatibility domain-containing protein</fullName>
    </recommendedName>
</protein>
<dbReference type="OMA" id="QDSTICY"/>
<evidence type="ECO:0000259" key="1">
    <source>
        <dbReference type="Pfam" id="PF06985"/>
    </source>
</evidence>
<comment type="caution">
    <text evidence="2">The sequence shown here is derived from an EMBL/GenBank/DDBJ whole genome shotgun (WGS) entry which is preliminary data.</text>
</comment>
<dbReference type="PANTHER" id="PTHR10622:SF12">
    <property type="entry name" value="HET DOMAIN-CONTAINING PROTEIN"/>
    <property type="match status" value="1"/>
</dbReference>
<sequence length="116" mass="13070">MWLINTSTLELEEFIGSDIPSYAILSHTWEDGEVTFHDAKAKLLEKQNSQGARKVAKACELAAQQGLAYAWVDTCCIDKSSSAELTEAINSMFQWYRSSNICLVYLSDFEPHENNT</sequence>